<gene>
    <name evidence="1" type="ORF">CD32_08800</name>
</gene>
<evidence type="ECO:0000313" key="1">
    <source>
        <dbReference type="EMBL" id="KGR85330.1"/>
    </source>
</evidence>
<comment type="caution">
    <text evidence="1">The sequence shown here is derived from an EMBL/GenBank/DDBJ whole genome shotgun (WGS) entry which is preliminary data.</text>
</comment>
<evidence type="ECO:0000313" key="2">
    <source>
        <dbReference type="Proteomes" id="UP000030437"/>
    </source>
</evidence>
<dbReference type="Proteomes" id="UP000030437">
    <property type="component" value="Unassembled WGS sequence"/>
</dbReference>
<keyword evidence="2" id="KW-1185">Reference proteome</keyword>
<dbReference type="AlphaFoldDB" id="A0A0A3IPG4"/>
<accession>A0A0A3IPG4</accession>
<protein>
    <submittedName>
        <fullName evidence="1">Uncharacterized protein</fullName>
    </submittedName>
</protein>
<name>A0A0A3IPG4_9BACI</name>
<dbReference type="EMBL" id="JPVP01000054">
    <property type="protein sequence ID" value="KGR85330.1"/>
    <property type="molecule type" value="Genomic_DNA"/>
</dbReference>
<dbReference type="OrthoDB" id="2679729at2"/>
<proteinExistence type="predicted"/>
<organism evidence="1 2">
    <name type="scientific">Lysinibacillus odysseyi 34hs-1 = NBRC 100172</name>
    <dbReference type="NCBI Taxonomy" id="1220589"/>
    <lineage>
        <taxon>Bacteria</taxon>
        <taxon>Bacillati</taxon>
        <taxon>Bacillota</taxon>
        <taxon>Bacilli</taxon>
        <taxon>Bacillales</taxon>
        <taxon>Bacillaceae</taxon>
        <taxon>Lysinibacillus</taxon>
    </lineage>
</organism>
<reference evidence="1 2" key="1">
    <citation type="submission" date="2014-02" db="EMBL/GenBank/DDBJ databases">
        <title>Draft genome sequence of Lysinibacillus odysseyi NBRC 100172.</title>
        <authorList>
            <person name="Zhang F."/>
            <person name="Wang G."/>
            <person name="Zhang L."/>
        </authorList>
    </citation>
    <scope>NUCLEOTIDE SEQUENCE [LARGE SCALE GENOMIC DNA]</scope>
    <source>
        <strain evidence="1 2">NBRC 100172</strain>
    </source>
</reference>
<sequence>MKLTREKAEQLALDYVNKDKNKNFKLELIEVGVSKISMKYWAATFEVRTLEEDMLEGPLLILVDDDLEKAMSLDEAVESHIANRGK</sequence>
<dbReference type="RefSeq" id="WP_036153623.1">
    <property type="nucleotide sequence ID" value="NZ_AVCX01000007.1"/>
</dbReference>